<feature type="compositionally biased region" description="Polar residues" evidence="1">
    <location>
        <begin position="133"/>
        <end position="145"/>
    </location>
</feature>
<accession>A0AA40KV26</accession>
<feature type="compositionally biased region" description="Polar residues" evidence="1">
    <location>
        <begin position="55"/>
        <end position="75"/>
    </location>
</feature>
<dbReference type="EMBL" id="JAHYIQ010000003">
    <property type="protein sequence ID" value="KAK1133669.1"/>
    <property type="molecule type" value="Genomic_DNA"/>
</dbReference>
<comment type="caution">
    <text evidence="2">The sequence shown here is derived from an EMBL/GenBank/DDBJ whole genome shotgun (WGS) entry which is preliminary data.</text>
</comment>
<feature type="region of interest" description="Disordered" evidence="1">
    <location>
        <begin position="1"/>
        <end position="106"/>
    </location>
</feature>
<evidence type="ECO:0000256" key="1">
    <source>
        <dbReference type="SAM" id="MobiDB-lite"/>
    </source>
</evidence>
<dbReference type="AlphaFoldDB" id="A0AA40KV26"/>
<reference evidence="2" key="1">
    <citation type="submission" date="2021-10" db="EMBL/GenBank/DDBJ databases">
        <title>Melipona bicolor Genome sequencing and assembly.</title>
        <authorList>
            <person name="Araujo N.S."/>
            <person name="Arias M.C."/>
        </authorList>
    </citation>
    <scope>NUCLEOTIDE SEQUENCE</scope>
    <source>
        <strain evidence="2">USP_2M_L1-L4_2017</strain>
        <tissue evidence="2">Whole body</tissue>
    </source>
</reference>
<protein>
    <submittedName>
        <fullName evidence="2">Uncharacterized protein</fullName>
    </submittedName>
</protein>
<keyword evidence="3" id="KW-1185">Reference proteome</keyword>
<organism evidence="2 3">
    <name type="scientific">Melipona bicolor</name>
    <dbReference type="NCBI Taxonomy" id="60889"/>
    <lineage>
        <taxon>Eukaryota</taxon>
        <taxon>Metazoa</taxon>
        <taxon>Ecdysozoa</taxon>
        <taxon>Arthropoda</taxon>
        <taxon>Hexapoda</taxon>
        <taxon>Insecta</taxon>
        <taxon>Pterygota</taxon>
        <taxon>Neoptera</taxon>
        <taxon>Endopterygota</taxon>
        <taxon>Hymenoptera</taxon>
        <taxon>Apocrita</taxon>
        <taxon>Aculeata</taxon>
        <taxon>Apoidea</taxon>
        <taxon>Anthophila</taxon>
        <taxon>Apidae</taxon>
        <taxon>Melipona</taxon>
    </lineage>
</organism>
<evidence type="ECO:0000313" key="2">
    <source>
        <dbReference type="EMBL" id="KAK1133669.1"/>
    </source>
</evidence>
<feature type="region of interest" description="Disordered" evidence="1">
    <location>
        <begin position="120"/>
        <end position="154"/>
    </location>
</feature>
<proteinExistence type="predicted"/>
<dbReference type="Proteomes" id="UP001177670">
    <property type="component" value="Unassembled WGS sequence"/>
</dbReference>
<evidence type="ECO:0000313" key="3">
    <source>
        <dbReference type="Proteomes" id="UP001177670"/>
    </source>
</evidence>
<feature type="compositionally biased region" description="Low complexity" evidence="1">
    <location>
        <begin position="27"/>
        <end position="39"/>
    </location>
</feature>
<gene>
    <name evidence="2" type="ORF">K0M31_011462</name>
</gene>
<name>A0AA40KV26_9HYME</name>
<sequence length="154" mass="16592">MPRRTVGSVHESHSGTLLCPRGPGAGPPSRFLPLLRLPSETNTTRTRKVTRCPRTAQTTRCAGSMRRSTSPQTLGTRLKGNNVDDSEPDANRANHEPATQRYRSAQHACLTPCKRAQIPSSLSTRVPLGRSPPSGTGSTRRQNLLTVDASALKG</sequence>